<dbReference type="PIRSF" id="PIRSF037238">
    <property type="entry name" value="Carboxypeptidase_G2"/>
    <property type="match status" value="1"/>
</dbReference>
<dbReference type="Pfam" id="PF01546">
    <property type="entry name" value="Peptidase_M20"/>
    <property type="match status" value="1"/>
</dbReference>
<protein>
    <submittedName>
        <fullName evidence="5">Peptidase M20</fullName>
    </submittedName>
</protein>
<comment type="caution">
    <text evidence="5">The sequence shown here is derived from an EMBL/GenBank/DDBJ whole genome shotgun (WGS) entry which is preliminary data.</text>
</comment>
<dbReference type="InterPro" id="IPR002933">
    <property type="entry name" value="Peptidase_M20"/>
</dbReference>
<dbReference type="CDD" id="cd03885">
    <property type="entry name" value="M20_CPDG2"/>
    <property type="match status" value="1"/>
</dbReference>
<dbReference type="SUPFAM" id="SSF55031">
    <property type="entry name" value="Bacterial exopeptidase dimerisation domain"/>
    <property type="match status" value="1"/>
</dbReference>
<evidence type="ECO:0000256" key="1">
    <source>
        <dbReference type="ARBA" id="ARBA00022723"/>
    </source>
</evidence>
<dbReference type="Gene3D" id="3.30.70.360">
    <property type="match status" value="1"/>
</dbReference>
<dbReference type="InterPro" id="IPR017150">
    <property type="entry name" value="Pept_M20_glutamate_carboxypep"/>
</dbReference>
<gene>
    <name evidence="5" type="ORF">Afil01_33990</name>
</gene>
<dbReference type="InterPro" id="IPR050072">
    <property type="entry name" value="Peptidase_M20A"/>
</dbReference>
<dbReference type="PANTHER" id="PTHR43808:SF9">
    <property type="entry name" value="BLL0789 PROTEIN"/>
    <property type="match status" value="1"/>
</dbReference>
<evidence type="ECO:0000256" key="2">
    <source>
        <dbReference type="ARBA" id="ARBA00022801"/>
    </source>
</evidence>
<dbReference type="Gene3D" id="3.40.630.10">
    <property type="entry name" value="Zn peptidases"/>
    <property type="match status" value="1"/>
</dbReference>
<feature type="domain" description="Peptidase M20 dimerisation" evidence="4">
    <location>
        <begin position="184"/>
        <end position="275"/>
    </location>
</feature>
<dbReference type="Proteomes" id="UP001165079">
    <property type="component" value="Unassembled WGS sequence"/>
</dbReference>
<feature type="active site" evidence="3">
    <location>
        <position position="90"/>
    </location>
</feature>
<reference evidence="5" key="1">
    <citation type="submission" date="2023-03" db="EMBL/GenBank/DDBJ databases">
        <title>Actinorhabdospora filicis NBRC 111898.</title>
        <authorList>
            <person name="Ichikawa N."/>
            <person name="Sato H."/>
            <person name="Tonouchi N."/>
        </authorList>
    </citation>
    <scope>NUCLEOTIDE SEQUENCE</scope>
    <source>
        <strain evidence="5">NBRC 111898</strain>
    </source>
</reference>
<dbReference type="Pfam" id="PF07687">
    <property type="entry name" value="M20_dimer"/>
    <property type="match status" value="1"/>
</dbReference>
<dbReference type="GO" id="GO:0016787">
    <property type="term" value="F:hydrolase activity"/>
    <property type="evidence" value="ECO:0007669"/>
    <property type="project" value="UniProtKB-KW"/>
</dbReference>
<feature type="active site" description="Proton acceptor" evidence="3">
    <location>
        <position position="150"/>
    </location>
</feature>
<name>A0A9W6W3V9_9ACTN</name>
<dbReference type="AlphaFoldDB" id="A0A9W6W3V9"/>
<dbReference type="EMBL" id="BSTX01000002">
    <property type="protein sequence ID" value="GLZ78592.1"/>
    <property type="molecule type" value="Genomic_DNA"/>
</dbReference>
<dbReference type="InterPro" id="IPR011650">
    <property type="entry name" value="Peptidase_M20_dimer"/>
</dbReference>
<organism evidence="5 6">
    <name type="scientific">Actinorhabdospora filicis</name>
    <dbReference type="NCBI Taxonomy" id="1785913"/>
    <lineage>
        <taxon>Bacteria</taxon>
        <taxon>Bacillati</taxon>
        <taxon>Actinomycetota</taxon>
        <taxon>Actinomycetes</taxon>
        <taxon>Micromonosporales</taxon>
        <taxon>Micromonosporaceae</taxon>
        <taxon>Actinorhabdospora</taxon>
    </lineage>
</organism>
<accession>A0A9W6W3V9</accession>
<evidence type="ECO:0000256" key="3">
    <source>
        <dbReference type="PIRSR" id="PIRSR037238-1"/>
    </source>
</evidence>
<dbReference type="PANTHER" id="PTHR43808">
    <property type="entry name" value="ACETYLORNITHINE DEACETYLASE"/>
    <property type="match status" value="1"/>
</dbReference>
<proteinExistence type="predicted"/>
<dbReference type="InterPro" id="IPR036264">
    <property type="entry name" value="Bact_exopeptidase_dim_dom"/>
</dbReference>
<evidence type="ECO:0000313" key="5">
    <source>
        <dbReference type="EMBL" id="GLZ78592.1"/>
    </source>
</evidence>
<keyword evidence="1" id="KW-0479">Metal-binding</keyword>
<sequence length="379" mass="39234">MTFDIRAARDWAAAHEDEMLDDLRALVECETPSDDRRALADGLALVREWITERLGVPGRAEQVEGGPHGDALVLEYGHGGAPTLILGHYDTVWPVGTLKEIPFQRDGDVLRGPGVFDMKAGLVQGVWALRAFDALGVTRPPVRLVINGDEEIGSPASRETIEAACADAAKVLVLEPSVDGRVKTARKGIGGFEIELTGVEAHAGLDPTAGASAVNALARVVLRLAEAADLSVGTSVNVGIVSGGTRRNVTAGHAHASVEVRVSTLAEAARVDALMAGLDPGDARVTVTASGDWRRPVMDRTPAIAALFTRARDLAAPLLSLEEASVGGASDGNFAAATGRPVLDGLGAVGAGAHARDEHATVSGMIERCALTAALVADA</sequence>
<dbReference type="RefSeq" id="WP_285663742.1">
    <property type="nucleotide sequence ID" value="NZ_BSTX01000002.1"/>
</dbReference>
<evidence type="ECO:0000313" key="6">
    <source>
        <dbReference type="Proteomes" id="UP001165079"/>
    </source>
</evidence>
<dbReference type="SUPFAM" id="SSF53187">
    <property type="entry name" value="Zn-dependent exopeptidases"/>
    <property type="match status" value="1"/>
</dbReference>
<keyword evidence="2" id="KW-0378">Hydrolase</keyword>
<dbReference type="GO" id="GO:0046872">
    <property type="term" value="F:metal ion binding"/>
    <property type="evidence" value="ECO:0007669"/>
    <property type="project" value="UniProtKB-KW"/>
</dbReference>
<evidence type="ECO:0000259" key="4">
    <source>
        <dbReference type="Pfam" id="PF07687"/>
    </source>
</evidence>
<keyword evidence="6" id="KW-1185">Reference proteome</keyword>